<dbReference type="Proteomes" id="UP000693970">
    <property type="component" value="Unassembled WGS sequence"/>
</dbReference>
<reference evidence="1" key="1">
    <citation type="journal article" date="2021" name="Sci. Rep.">
        <title>Diploid genomic architecture of Nitzschia inconspicua, an elite biomass production diatom.</title>
        <authorList>
            <person name="Oliver A."/>
            <person name="Podell S."/>
            <person name="Pinowska A."/>
            <person name="Traller J.C."/>
            <person name="Smith S.R."/>
            <person name="McClure R."/>
            <person name="Beliaev A."/>
            <person name="Bohutskyi P."/>
            <person name="Hill E.A."/>
            <person name="Rabines A."/>
            <person name="Zheng H."/>
            <person name="Allen L.Z."/>
            <person name="Kuo A."/>
            <person name="Grigoriev I.V."/>
            <person name="Allen A.E."/>
            <person name="Hazlebeck D."/>
            <person name="Allen E.E."/>
        </authorList>
    </citation>
    <scope>NUCLEOTIDE SEQUENCE</scope>
    <source>
        <strain evidence="1">Hildebrandi</strain>
    </source>
</reference>
<dbReference type="PANTHER" id="PTHR38899">
    <property type="entry name" value="DOMAIN OOKINETE PROTEIN, PUTATIVE-RELATED"/>
    <property type="match status" value="1"/>
</dbReference>
<comment type="caution">
    <text evidence="1">The sequence shown here is derived from an EMBL/GenBank/DDBJ whole genome shotgun (WGS) entry which is preliminary data.</text>
</comment>
<evidence type="ECO:0000313" key="2">
    <source>
        <dbReference type="Proteomes" id="UP000693970"/>
    </source>
</evidence>
<evidence type="ECO:0008006" key="3">
    <source>
        <dbReference type="Google" id="ProtNLM"/>
    </source>
</evidence>
<accession>A0A9K3KXX9</accession>
<proteinExistence type="predicted"/>
<organism evidence="1 2">
    <name type="scientific">Nitzschia inconspicua</name>
    <dbReference type="NCBI Taxonomy" id="303405"/>
    <lineage>
        <taxon>Eukaryota</taxon>
        <taxon>Sar</taxon>
        <taxon>Stramenopiles</taxon>
        <taxon>Ochrophyta</taxon>
        <taxon>Bacillariophyta</taxon>
        <taxon>Bacillariophyceae</taxon>
        <taxon>Bacillariophycidae</taxon>
        <taxon>Bacillariales</taxon>
        <taxon>Bacillariaceae</taxon>
        <taxon>Nitzschia</taxon>
    </lineage>
</organism>
<dbReference type="OrthoDB" id="166018at2759"/>
<name>A0A9K3KXX9_9STRA</name>
<dbReference type="PANTHER" id="PTHR38899:SF2">
    <property type="entry name" value="FCP1 HOMOLOGY DOMAIN-CONTAINING PROTEIN"/>
    <property type="match status" value="1"/>
</dbReference>
<sequence length="303" mass="34373">MNRRLRGKVVIVDWDDTILPSTFVDRWQIDNSRDLPLHFQNLLAALAECADRFLAEASKYGEVILITNSDEGWVQFSAEKYCPKLLPVVAKYRIVSARTRYEKFYPGQPLCWKAAAFAHEVNEIYEKLKENDSASSCGSMEGTDVSSTWSMGSLMMDDEEEDATAAVVMNDDSFEQQQRSREIISFGDSNEERTAVKIVSGQLDARSKSVKFLPAPTLLQIIGQLYMLTNHMQFVVDSEKALDMHITQQQADQCAESYLREYGIHYDENIVPNYIPRSRKTVGEVLARNNIISLSSSRTPAFL</sequence>
<evidence type="ECO:0000313" key="1">
    <source>
        <dbReference type="EMBL" id="KAG7352055.1"/>
    </source>
</evidence>
<gene>
    <name evidence="1" type="ORF">IV203_008103</name>
</gene>
<reference evidence="1" key="2">
    <citation type="submission" date="2021-04" db="EMBL/GenBank/DDBJ databases">
        <authorList>
            <person name="Podell S."/>
        </authorList>
    </citation>
    <scope>NUCLEOTIDE SEQUENCE</scope>
    <source>
        <strain evidence="1">Hildebrandi</strain>
    </source>
</reference>
<dbReference type="AlphaFoldDB" id="A0A9K3KXX9"/>
<keyword evidence="2" id="KW-1185">Reference proteome</keyword>
<dbReference type="EMBL" id="JAGRRH010000017">
    <property type="protein sequence ID" value="KAG7352055.1"/>
    <property type="molecule type" value="Genomic_DNA"/>
</dbReference>
<protein>
    <recommendedName>
        <fullName evidence="3">Apicomplexan-conserved protein</fullName>
    </recommendedName>
</protein>